<name>A0A3N4L6W0_9PEZI</name>
<feature type="compositionally biased region" description="Low complexity" evidence="2">
    <location>
        <begin position="144"/>
        <end position="155"/>
    </location>
</feature>
<dbReference type="PROSITE" id="PS50192">
    <property type="entry name" value="T_SNARE"/>
    <property type="match status" value="1"/>
</dbReference>
<dbReference type="InParanoid" id="A0A3N4L6W0"/>
<feature type="compositionally biased region" description="Basic and acidic residues" evidence="2">
    <location>
        <begin position="93"/>
        <end position="121"/>
    </location>
</feature>
<gene>
    <name evidence="4" type="ORF">L211DRAFT_871701</name>
</gene>
<sequence>MVDEGKEKADKLAAARRRVEQLKKQKEKAGGKRKDKAEGSEGKKEKKGKKKVEETVGESAGATPEPEKEDEETAAPTPAAPESEPTPDVEATDALKEGQGEVKEEEPRAEEQKEGAKEDQKYNPPFPFVPWNIDWPREINRDMPTVPEEAPTTPQAEPPRPMTSAARASHSRAASFSANRDLKQALRRPSISSAELLRSSGAARSPIPLSPGEMAPDIYRKQAETISMLTEANEKLEAEVKALREHGERLGVELDKKEEIVEEMEESKCAMEGLRRKTVEMEKEKEEKGAELEKLSSELETAKRQVNLLNSQISSKDKTISELRSTVSPNNSPAEDTADLLKSKEDLIEFMEMEISKLRLDIDKSSKSLSDLQARITTLETQLAESETNTASLVTQAEELKIKFERATERHVTEGAARESAEAKVREKDAQVEKLEATVKKLEAQIAGWEKDHSALKHLYKETDTLFQTAQKKSTSLEIENTELKKQIKDLRARSTEFRRGTGSMQADDDILDTLEDDEHQKLKRRVRELETLLEESKEPKKGHRRMMSEKAGFQEVQFLGNFPSIEDDEDFLPSTDDEGRAGKEAQEAEWRRREERLLELKKGLEKWRGYRLDLTMVPGRAGWSGQGGWGEIFEV</sequence>
<keyword evidence="1" id="KW-0175">Coiled coil</keyword>
<protein>
    <recommendedName>
        <fullName evidence="3">t-SNARE coiled-coil homology domain-containing protein</fullName>
    </recommendedName>
</protein>
<feature type="coiled-coil region" evidence="1">
    <location>
        <begin position="219"/>
        <end position="312"/>
    </location>
</feature>
<evidence type="ECO:0000256" key="1">
    <source>
        <dbReference type="SAM" id="Coils"/>
    </source>
</evidence>
<evidence type="ECO:0000256" key="2">
    <source>
        <dbReference type="SAM" id="MobiDB-lite"/>
    </source>
</evidence>
<feature type="coiled-coil region" evidence="1">
    <location>
        <begin position="341"/>
        <end position="389"/>
    </location>
</feature>
<evidence type="ECO:0000313" key="5">
    <source>
        <dbReference type="Proteomes" id="UP000267821"/>
    </source>
</evidence>
<dbReference type="PANTHER" id="PTHR23159:SF60">
    <property type="entry name" value="SPINDLE ASSEMBLY ABNORMAL PROTEIN 4"/>
    <property type="match status" value="1"/>
</dbReference>
<dbReference type="SUPFAM" id="SSF46579">
    <property type="entry name" value="Prefoldin"/>
    <property type="match status" value="1"/>
</dbReference>
<dbReference type="InterPro" id="IPR000727">
    <property type="entry name" value="T_SNARE_dom"/>
</dbReference>
<feature type="coiled-coil region" evidence="1">
    <location>
        <begin position="418"/>
        <end position="494"/>
    </location>
</feature>
<dbReference type="OrthoDB" id="5413982at2759"/>
<feature type="compositionally biased region" description="Basic and acidic residues" evidence="2">
    <location>
        <begin position="1"/>
        <end position="44"/>
    </location>
</feature>
<dbReference type="EMBL" id="ML121619">
    <property type="protein sequence ID" value="RPB18627.1"/>
    <property type="molecule type" value="Genomic_DNA"/>
</dbReference>
<dbReference type="SUPFAM" id="SSF57997">
    <property type="entry name" value="Tropomyosin"/>
    <property type="match status" value="1"/>
</dbReference>
<feature type="domain" description="T-SNARE coiled-coil homology" evidence="3">
    <location>
        <begin position="310"/>
        <end position="372"/>
    </location>
</feature>
<feature type="compositionally biased region" description="Low complexity" evidence="2">
    <location>
        <begin position="164"/>
        <end position="178"/>
    </location>
</feature>
<accession>A0A3N4L6W0</accession>
<keyword evidence="5" id="KW-1185">Reference proteome</keyword>
<evidence type="ECO:0000313" key="4">
    <source>
        <dbReference type="EMBL" id="RPB18627.1"/>
    </source>
</evidence>
<feature type="compositionally biased region" description="Basic and acidic residues" evidence="2">
    <location>
        <begin position="578"/>
        <end position="593"/>
    </location>
</feature>
<feature type="region of interest" description="Disordered" evidence="2">
    <location>
        <begin position="572"/>
        <end position="593"/>
    </location>
</feature>
<feature type="region of interest" description="Disordered" evidence="2">
    <location>
        <begin position="1"/>
        <end position="218"/>
    </location>
</feature>
<organism evidence="4 5">
    <name type="scientific">Terfezia boudieri ATCC MYA-4762</name>
    <dbReference type="NCBI Taxonomy" id="1051890"/>
    <lineage>
        <taxon>Eukaryota</taxon>
        <taxon>Fungi</taxon>
        <taxon>Dikarya</taxon>
        <taxon>Ascomycota</taxon>
        <taxon>Pezizomycotina</taxon>
        <taxon>Pezizomycetes</taxon>
        <taxon>Pezizales</taxon>
        <taxon>Pezizaceae</taxon>
        <taxon>Terfezia</taxon>
    </lineage>
</organism>
<evidence type="ECO:0000259" key="3">
    <source>
        <dbReference type="PROSITE" id="PS50192"/>
    </source>
</evidence>
<dbReference type="STRING" id="1051890.A0A3N4L6W0"/>
<feature type="compositionally biased region" description="Low complexity" evidence="2">
    <location>
        <begin position="74"/>
        <end position="83"/>
    </location>
</feature>
<reference evidence="4 5" key="1">
    <citation type="journal article" date="2018" name="Nat. Ecol. Evol.">
        <title>Pezizomycetes genomes reveal the molecular basis of ectomycorrhizal truffle lifestyle.</title>
        <authorList>
            <person name="Murat C."/>
            <person name="Payen T."/>
            <person name="Noel B."/>
            <person name="Kuo A."/>
            <person name="Morin E."/>
            <person name="Chen J."/>
            <person name="Kohler A."/>
            <person name="Krizsan K."/>
            <person name="Balestrini R."/>
            <person name="Da Silva C."/>
            <person name="Montanini B."/>
            <person name="Hainaut M."/>
            <person name="Levati E."/>
            <person name="Barry K.W."/>
            <person name="Belfiori B."/>
            <person name="Cichocki N."/>
            <person name="Clum A."/>
            <person name="Dockter R.B."/>
            <person name="Fauchery L."/>
            <person name="Guy J."/>
            <person name="Iotti M."/>
            <person name="Le Tacon F."/>
            <person name="Lindquist E.A."/>
            <person name="Lipzen A."/>
            <person name="Malagnac F."/>
            <person name="Mello A."/>
            <person name="Molinier V."/>
            <person name="Miyauchi S."/>
            <person name="Poulain J."/>
            <person name="Riccioni C."/>
            <person name="Rubini A."/>
            <person name="Sitrit Y."/>
            <person name="Splivallo R."/>
            <person name="Traeger S."/>
            <person name="Wang M."/>
            <person name="Zifcakova L."/>
            <person name="Wipf D."/>
            <person name="Zambonelli A."/>
            <person name="Paolocci F."/>
            <person name="Nowrousian M."/>
            <person name="Ottonello S."/>
            <person name="Baldrian P."/>
            <person name="Spatafora J.W."/>
            <person name="Henrissat B."/>
            <person name="Nagy L.G."/>
            <person name="Aury J.M."/>
            <person name="Wincker P."/>
            <person name="Grigoriev I.V."/>
            <person name="Bonfante P."/>
            <person name="Martin F.M."/>
        </authorList>
    </citation>
    <scope>NUCLEOTIDE SEQUENCE [LARGE SCALE GENOMIC DNA]</scope>
    <source>
        <strain evidence="4 5">ATCC MYA-4762</strain>
    </source>
</reference>
<dbReference type="Gene3D" id="1.20.5.170">
    <property type="match status" value="1"/>
</dbReference>
<dbReference type="PANTHER" id="PTHR23159">
    <property type="entry name" value="CENTROSOMAL PROTEIN 2"/>
    <property type="match status" value="1"/>
</dbReference>
<dbReference type="AlphaFoldDB" id="A0A3N4L6W0"/>
<proteinExistence type="predicted"/>
<dbReference type="Proteomes" id="UP000267821">
    <property type="component" value="Unassembled WGS sequence"/>
</dbReference>